<dbReference type="Gramene" id="TraesCS2D02G600000.1">
    <property type="protein sequence ID" value="TraesCS2D02G600000.1"/>
    <property type="gene ID" value="TraesCS2D02G600000"/>
</dbReference>
<dbReference type="Pfam" id="PF04652">
    <property type="entry name" value="Vta1"/>
    <property type="match status" value="1"/>
</dbReference>
<feature type="transmembrane region" description="Helical" evidence="15">
    <location>
        <begin position="570"/>
        <end position="592"/>
    </location>
</feature>
<dbReference type="Pfam" id="PF02364">
    <property type="entry name" value="Glucan_synthase"/>
    <property type="match status" value="1"/>
</dbReference>
<dbReference type="Gramene" id="TraesLDM2D03G01299270.1">
    <property type="protein sequence ID" value="TraesLDM2D03G01299270.1"/>
    <property type="gene ID" value="TraesLDM2D03G01299270"/>
</dbReference>
<dbReference type="Gramene" id="TraesLAC2D03G01248500.1">
    <property type="protein sequence ID" value="TraesLAC2D03G01248500.1"/>
    <property type="gene ID" value="TraesLAC2D03G01248500"/>
</dbReference>
<evidence type="ECO:0000313" key="18">
    <source>
        <dbReference type="Proteomes" id="UP000019116"/>
    </source>
</evidence>
<dbReference type="STRING" id="4565.A0A2X0S216"/>
<dbReference type="Gramene" id="TraesSYM2D03G01316900.1">
    <property type="protein sequence ID" value="TraesSYM2D03G01316900.1"/>
    <property type="gene ID" value="TraesSYM2D03G01316900"/>
</dbReference>
<keyword evidence="18" id="KW-1185">Reference proteome</keyword>
<dbReference type="Gramene" id="TraesNORUn03G04670160.1">
    <property type="protein sequence ID" value="TraesNORUn03G04670160.1"/>
    <property type="gene ID" value="TraesNORUn03G04670160"/>
</dbReference>
<feature type="domain" description="1,3-beta-glucan synthase component FKS1-like" evidence="16">
    <location>
        <begin position="334"/>
        <end position="449"/>
    </location>
</feature>
<feature type="transmembrane region" description="Helical" evidence="15">
    <location>
        <begin position="1905"/>
        <end position="1923"/>
    </location>
</feature>
<comment type="subcellular location">
    <subcellularLocation>
        <location evidence="1">Cell membrane</location>
        <topology evidence="1">Multi-pass membrane protein</topology>
    </subcellularLocation>
</comment>
<dbReference type="GO" id="GO:0000148">
    <property type="term" value="C:1,3-beta-D-glucan synthase complex"/>
    <property type="evidence" value="ECO:0007669"/>
    <property type="project" value="InterPro"/>
</dbReference>
<dbReference type="EC" id="2.4.1.34" evidence="3"/>
<evidence type="ECO:0000256" key="14">
    <source>
        <dbReference type="SAM" id="MobiDB-lite"/>
    </source>
</evidence>
<dbReference type="Gramene" id="TraesKAR2D01G0463200.1">
    <property type="protein sequence ID" value="cds.TraesKAR2D01G0463200.1"/>
    <property type="gene ID" value="TraesKAR2D01G0463200"/>
</dbReference>
<feature type="transmembrane region" description="Helical" evidence="15">
    <location>
        <begin position="1767"/>
        <end position="1786"/>
    </location>
</feature>
<keyword evidence="5" id="KW-0328">Glycosyltransferase</keyword>
<feature type="transmembrane region" description="Helical" evidence="15">
    <location>
        <begin position="1798"/>
        <end position="1818"/>
    </location>
</feature>
<evidence type="ECO:0000259" key="16">
    <source>
        <dbReference type="SMART" id="SM01205"/>
    </source>
</evidence>
<feature type="transmembrane region" description="Helical" evidence="15">
    <location>
        <begin position="1692"/>
        <end position="1714"/>
    </location>
</feature>
<dbReference type="Gramene" id="TraesCS2D03G1264800.1">
    <property type="protein sequence ID" value="TraesCS2D03G1264800.1.CDS"/>
    <property type="gene ID" value="TraesCS2D03G1264800"/>
</dbReference>
<evidence type="ECO:0000256" key="2">
    <source>
        <dbReference type="ARBA" id="ARBA00009040"/>
    </source>
</evidence>
<keyword evidence="6" id="KW-0808">Transferase</keyword>
<dbReference type="Gene3D" id="1.25.40.270">
    <property type="entry name" value="Vacuolar protein sorting-associated protein vta1"/>
    <property type="match status" value="1"/>
</dbReference>
<comment type="catalytic activity">
    <reaction evidence="13">
        <text>[(1-&gt;3)-beta-D-glucosyl](n) + UDP-alpha-D-glucose = [(1-&gt;3)-beta-D-glucosyl](n+1) + UDP + H(+)</text>
        <dbReference type="Rhea" id="RHEA:21476"/>
        <dbReference type="Rhea" id="RHEA-COMP:11146"/>
        <dbReference type="Rhea" id="RHEA-COMP:14303"/>
        <dbReference type="ChEBI" id="CHEBI:15378"/>
        <dbReference type="ChEBI" id="CHEBI:37671"/>
        <dbReference type="ChEBI" id="CHEBI:58223"/>
        <dbReference type="ChEBI" id="CHEBI:58885"/>
        <dbReference type="EC" id="2.4.1.34"/>
    </reaction>
</comment>
<proteinExistence type="inferred from homology"/>
<evidence type="ECO:0000256" key="9">
    <source>
        <dbReference type="ARBA" id="ARBA00022989"/>
    </source>
</evidence>
<dbReference type="PANTHER" id="PTHR12741:SF91">
    <property type="entry name" value="1,3-BETA-GLUCAN SYNTHASE"/>
    <property type="match status" value="1"/>
</dbReference>
<dbReference type="Pfam" id="PF14288">
    <property type="entry name" value="FKS1_dom1"/>
    <property type="match status" value="1"/>
</dbReference>
<dbReference type="InterPro" id="IPR039431">
    <property type="entry name" value="Vta1/CALS_N"/>
</dbReference>
<evidence type="ECO:0000256" key="4">
    <source>
        <dbReference type="ARBA" id="ARBA00022475"/>
    </source>
</evidence>
<dbReference type="GO" id="GO:0046527">
    <property type="term" value="F:glucosyltransferase activity"/>
    <property type="evidence" value="ECO:0000318"/>
    <property type="project" value="GO_Central"/>
</dbReference>
<dbReference type="Gramene" id="TraesJAG2D03G01305190.1">
    <property type="protein sequence ID" value="TraesJAG2D03G01305190.1"/>
    <property type="gene ID" value="TraesJAG2D03G01305190"/>
</dbReference>
<protein>
    <recommendedName>
        <fullName evidence="12">1,3-beta-glucan synthase</fullName>
        <ecNumber evidence="3">2.4.1.34</ecNumber>
    </recommendedName>
    <alternativeName>
        <fullName evidence="12">1,3-beta-glucan synthase</fullName>
    </alternativeName>
</protein>
<dbReference type="Gramene" id="TraesMAC2D03G01296650.1">
    <property type="protein sequence ID" value="TraesMAC2D03G01296650.1"/>
    <property type="gene ID" value="TraesMAC2D03G01296650"/>
</dbReference>
<feature type="compositionally biased region" description="Gly residues" evidence="14">
    <location>
        <begin position="1"/>
        <end position="11"/>
    </location>
</feature>
<dbReference type="GO" id="GO:0003843">
    <property type="term" value="F:1,3-beta-D-glucan synthase activity"/>
    <property type="evidence" value="ECO:0007669"/>
    <property type="project" value="UniProtKB-EC"/>
</dbReference>
<evidence type="ECO:0000256" key="15">
    <source>
        <dbReference type="SAM" id="Phobius"/>
    </source>
</evidence>
<sequence>MSMASGGGGAGPSRPQRQLSMGPRNLSRAITMRTEGFSGEEEESELVPSSLAPIVPILRAANAIEDENPRVAYLCRFTAFEKVHKMDPNSSGRGVRQFKTYLLHRLEKDEKDTHRKLASTDAREIQRFYQQYCQKYLEGFQDRKPDEMGQYYQTASVLYDVLKTVSPPSGPDANFDEYAEGVEKKKASFSHYNILPLNITSGPTQPVMEIPEIKAAVELLRWTQNLPMPRPDPTSVPQEIEGPVVNDLLDWLWQTFGFQKGNVENQKEHLILLLANMDMRGIDSAHQGERQIHMIHRNTIDRLMKKVFQNYISWCRYLHLESNIKIPRDESTQQPELLYIGLYLLIWGEASNVRFMPECLCYIFHHMARDLYDIISDRREGFFEPPFQREGSDDAFLQLVIQPIYNVIYNEAVMGKHGTVSHSKWRNYDDLNEFFWSKKCFKQLGWPMNQASDFFTSPAKTNNNIKQRGHSISRRRMSKTNFVEVRTFLHLFRSFDRMWAFFILAFQAMVIIAWSPSGSLSAIFEPTVFRDVMTIFITAAFLNFLQATLEIVLNWKAWRSLVCSQMIRHVLKFVVAIGWLIILPVTYTSSIQNPTGLIKFFSNWIGNFQSQSIYNVAVALYMLPNIFSALFFIFLPIRRKLERSNAHIVRFLLWWTQPKLYVARGMYEDTCSLLKYTTFWILLLICKLAFSYYVEISPLVGPTKTIMFLGRGRYIWHEFFPYLQHNLGVVFTIWAPVVMVYFMDTQIWYAIFSTVCGGVNGAFSRLGEIRTLGMLRSRFEAIPKAFGKNLVPTHRGEPKRHEQDNRTSLMEKKFSYIWNAFISSLREEDLISNSERDLLVVPSSVGGTSVTQWPPFLLASKIPMALDIAKSVKKRDEELLRRIKQDPYTYYAVIECYETLLDILYSLIAETSDMKVVDQIRESLQESICNQSLVRDFRLDELHLLSDKFNKLLSLLLEIEQEGNDTAKMTQIANLLQDTMEIITQDIMKNGQGILKDENRESQLFANINLESIKDEAWREKCVRLRLLLTTKESAIYVPINLEARRRMTFFANSLFMKMPRAPQVSSMMSFSVLTPYFKEEVLFSAEDLHKKNEDGISILFYLQKIYPDEWKNFFERIKPKDEESRKSMMDEISRWASYRGQTARTGKVTNSTERVKLDPKDEFLKARMEDISLWASYRGQTLTRTVRGMMYYRRALEIQCIQDKNAKLDHQRTNSSYQDGESVADMDLAIADIKFTYVVSCQVYGMQKVSKDAKEKARYLNILNLMMMYPSLRIAYIDEVEAPNKDGMTEKTYYSVLVKGVGDKYDEEIYRIKLPGKPTNIGEGKPENQNHAIIFTRGEALQVIDMNQDNYLEEAFKMRNVLEEFESTKYGKSKPTILGLREHIFTGSVSSLAWFMSNQETSFVTIGQRVLANPLKVRFHYGHPDIFDRLFHITRGGISKASKTINLSEDIFSGFNSTMRGGNITHHEYMQVGKGRDVGMNQISSFEAKVANGNGEQTLSRDIYRLGRRFDFYRMLSFYFTTVGFYFSSMVTVLTVYVFLYGRLYLVLSGLEKSILLDPRIQENIEPLQNVLASQSVFQLGLLLVLPMVMEVGLEKGFRTALGEFIIMQLQLASVFFTFQLGTKTHYYGRTILHGGAKYIPTGRGFVVYHAKFAENYRMYSRSHFVKGLELLILLVVYLAYGRSYRTSSSLYLFVTFSIWFMVASWLFAPFIFNPSCFEWQKTVDDWTDWRKWMGNRGGIGMSGEQSWEAWWRSEQAHLRKTSVRALILEILMSLRFLIYQYGIVYHLKIARHSTSILVYGLSWLVMLTVLVVLKMVSIGRQKFGTDLQLMFRILKGILFLGFVTVMAVLFAIGGLTITDVLACTLGFLPTGWCILLIGQACAPMIERTMLWDSIQELGRAYDNIMGLILFLPIGFLSWFPFVSEFQTRLLFNQAFSRGLQISRILAGQKDIGEFE</sequence>
<keyword evidence="11" id="KW-0961">Cell wall biogenesis/degradation</keyword>
<dbReference type="GeneID" id="123055244"/>
<comment type="similarity">
    <text evidence="2">Belongs to the glycosyltransferase 48 family.</text>
</comment>
<dbReference type="Gramene" id="TraesNOR2D03G01313090.1">
    <property type="protein sequence ID" value="TraesNOR2D03G01313090.1"/>
    <property type="gene ID" value="TraesNOR2D03G01313090"/>
</dbReference>
<feature type="transmembrane region" description="Helical" evidence="15">
    <location>
        <begin position="722"/>
        <end position="741"/>
    </location>
</feature>
<feature type="transmembrane region" description="Helical" evidence="15">
    <location>
        <begin position="498"/>
        <end position="515"/>
    </location>
</feature>
<dbReference type="Gramene" id="TraesJUL2D03G01308400.1">
    <property type="protein sequence ID" value="TraesJUL2D03G01308400.1"/>
    <property type="gene ID" value="TraesJUL2D03G01308400"/>
</dbReference>
<dbReference type="OMA" id="YLRCETH"/>
<dbReference type="GO" id="GO:0005886">
    <property type="term" value="C:plasma membrane"/>
    <property type="evidence" value="ECO:0000318"/>
    <property type="project" value="GO_Central"/>
</dbReference>
<dbReference type="InterPro" id="IPR058851">
    <property type="entry name" value="CALS1_helical"/>
</dbReference>
<feature type="region of interest" description="Disordered" evidence="14">
    <location>
        <begin position="1"/>
        <end position="25"/>
    </location>
</feature>
<gene>
    <name evidence="17" type="primary">LOC123055244</name>
</gene>
<evidence type="ECO:0000256" key="10">
    <source>
        <dbReference type="ARBA" id="ARBA00023136"/>
    </source>
</evidence>
<reference evidence="17" key="2">
    <citation type="submission" date="2018-10" db="UniProtKB">
        <authorList>
            <consortium name="EnsemblPlants"/>
        </authorList>
    </citation>
    <scope>IDENTIFICATION</scope>
</reference>
<dbReference type="InterPro" id="IPR023175">
    <property type="entry name" value="Vta1/CALS_N_sf"/>
</dbReference>
<dbReference type="GO" id="GO:0006075">
    <property type="term" value="P:(1-&gt;3)-beta-D-glucan biosynthetic process"/>
    <property type="evidence" value="ECO:0007669"/>
    <property type="project" value="InterPro"/>
</dbReference>
<keyword evidence="9 15" id="KW-1133">Transmembrane helix</keyword>
<feature type="transmembrane region" description="Helical" evidence="15">
    <location>
        <begin position="612"/>
        <end position="635"/>
    </location>
</feature>
<evidence type="ECO:0000313" key="17">
    <source>
        <dbReference type="EnsemblPlants" id="TraesCS2D02G600000.1"/>
    </source>
</evidence>
<keyword evidence="4" id="KW-1003">Cell membrane</keyword>
<keyword evidence="10 15" id="KW-0472">Membrane</keyword>
<feature type="transmembrane region" description="Helical" evidence="15">
    <location>
        <begin position="1839"/>
        <end position="1860"/>
    </location>
</feature>
<dbReference type="InterPro" id="IPR026899">
    <property type="entry name" value="FKS1-like_dom1"/>
</dbReference>
<dbReference type="RefSeq" id="XP_044335165.1">
    <property type="nucleotide sequence ID" value="XM_044479230.1"/>
</dbReference>
<keyword evidence="8" id="KW-0133">Cell shape</keyword>
<evidence type="ECO:0000256" key="12">
    <source>
        <dbReference type="ARBA" id="ARBA00032165"/>
    </source>
</evidence>
<evidence type="ECO:0000256" key="3">
    <source>
        <dbReference type="ARBA" id="ARBA00012589"/>
    </source>
</evidence>
<evidence type="ECO:0000256" key="1">
    <source>
        <dbReference type="ARBA" id="ARBA00004651"/>
    </source>
</evidence>
<organism evidence="17">
    <name type="scientific">Triticum aestivum</name>
    <name type="common">Wheat</name>
    <dbReference type="NCBI Taxonomy" id="4565"/>
    <lineage>
        <taxon>Eukaryota</taxon>
        <taxon>Viridiplantae</taxon>
        <taxon>Streptophyta</taxon>
        <taxon>Embryophyta</taxon>
        <taxon>Tracheophyta</taxon>
        <taxon>Spermatophyta</taxon>
        <taxon>Magnoliopsida</taxon>
        <taxon>Liliopsida</taxon>
        <taxon>Poales</taxon>
        <taxon>Poaceae</taxon>
        <taxon>BOP clade</taxon>
        <taxon>Pooideae</taxon>
        <taxon>Triticodae</taxon>
        <taxon>Triticeae</taxon>
        <taxon>Triticinae</taxon>
        <taxon>Triticum</taxon>
    </lineage>
</organism>
<dbReference type="SMR" id="A0A2X0S216"/>
<feature type="transmembrane region" description="Helical" evidence="15">
    <location>
        <begin position="1669"/>
        <end position="1686"/>
    </location>
</feature>
<name>A0A2X0S216_WHEAT</name>
<feature type="transmembrane region" description="Helical" evidence="15">
    <location>
        <begin position="1519"/>
        <end position="1541"/>
    </location>
</feature>
<dbReference type="SMART" id="SM01205">
    <property type="entry name" value="FKS1_dom1"/>
    <property type="match status" value="1"/>
</dbReference>
<reference evidence="17" key="1">
    <citation type="submission" date="2018-08" db="EMBL/GenBank/DDBJ databases">
        <authorList>
            <person name="Rossello M."/>
        </authorList>
    </citation>
    <scope>NUCLEOTIDE SEQUENCE [LARGE SCALE GENOMIC DNA]</scope>
    <source>
        <strain evidence="17">cv. Chinese Spring</strain>
    </source>
</reference>
<accession>A0A2X0S216</accession>
<evidence type="ECO:0000256" key="8">
    <source>
        <dbReference type="ARBA" id="ARBA00022960"/>
    </source>
</evidence>
<evidence type="ECO:0000256" key="6">
    <source>
        <dbReference type="ARBA" id="ARBA00022679"/>
    </source>
</evidence>
<evidence type="ECO:0000256" key="7">
    <source>
        <dbReference type="ARBA" id="ARBA00022692"/>
    </source>
</evidence>
<evidence type="ECO:0000256" key="13">
    <source>
        <dbReference type="ARBA" id="ARBA00047777"/>
    </source>
</evidence>
<keyword evidence="7 15" id="KW-0812">Transmembrane</keyword>
<feature type="transmembrane region" description="Helical" evidence="15">
    <location>
        <begin position="747"/>
        <end position="766"/>
    </location>
</feature>
<dbReference type="Gramene" id="TraesPARA_EIv1.0_0761180.1">
    <property type="protein sequence ID" value="TraesPARA_EIv1.0_0761180.1.CDS"/>
    <property type="gene ID" value="TraesPARA_EIv1.0_0761180"/>
</dbReference>
<feature type="transmembrane region" description="Helical" evidence="15">
    <location>
        <begin position="679"/>
        <end position="701"/>
    </location>
</feature>
<feature type="transmembrane region" description="Helical" evidence="15">
    <location>
        <begin position="1866"/>
        <end position="1884"/>
    </location>
</feature>
<dbReference type="GO" id="GO:0008360">
    <property type="term" value="P:regulation of cell shape"/>
    <property type="evidence" value="ECO:0007669"/>
    <property type="project" value="UniProtKB-KW"/>
</dbReference>
<dbReference type="Gramene" id="TraesARI2D03G01321770.1">
    <property type="protein sequence ID" value="TraesARI2D03G01321770.1"/>
    <property type="gene ID" value="TraesARI2D03G01321770"/>
</dbReference>
<evidence type="ECO:0000256" key="11">
    <source>
        <dbReference type="ARBA" id="ARBA00023316"/>
    </source>
</evidence>
<dbReference type="Pfam" id="PF25968">
    <property type="entry name" value="CALS1"/>
    <property type="match status" value="1"/>
</dbReference>
<evidence type="ECO:0000256" key="5">
    <source>
        <dbReference type="ARBA" id="ARBA00022676"/>
    </source>
</evidence>
<dbReference type="InterPro" id="IPR003440">
    <property type="entry name" value="Glyco_trans_48_dom"/>
</dbReference>
<dbReference type="PANTHER" id="PTHR12741">
    <property type="entry name" value="LYST-INTERACTING PROTEIN LIP5 DOPAMINE RESPONSIVE PROTEIN DRG-1"/>
    <property type="match status" value="1"/>
</dbReference>
<dbReference type="EnsemblPlants" id="TraesCS2D02G600000.1">
    <property type="protein sequence ID" value="TraesCS2D02G600000.1"/>
    <property type="gene ID" value="TraesCS2D02G600000"/>
</dbReference>
<dbReference type="Proteomes" id="UP000019116">
    <property type="component" value="Chromosome 2D"/>
</dbReference>